<sequence>MGVGVVVSVGVGVGVGVVVSVGVSGSVDPVSGMSGASGASASASTPGNDPRPAAGISDAASRRAPNESVRRAALRGSYPMFGAPSRPGNILCCSSAEYSFDQTGPQLF</sequence>
<accession>A0A4D6HGL4</accession>
<evidence type="ECO:0000313" key="3">
    <source>
        <dbReference type="Proteomes" id="UP000296706"/>
    </source>
</evidence>
<name>A0A4D6HGL4_9EURY</name>
<feature type="compositionally biased region" description="Low complexity" evidence="1">
    <location>
        <begin position="32"/>
        <end position="44"/>
    </location>
</feature>
<proteinExistence type="predicted"/>
<protein>
    <submittedName>
        <fullName evidence="2">Uncharacterized protein</fullName>
    </submittedName>
</protein>
<dbReference type="KEGG" id="hsn:DV733_12065"/>
<reference evidence="2 3" key="1">
    <citation type="journal article" date="2019" name="Nat. Commun.">
        <title>A new type of DNA phosphorothioation-based antiviral system in archaea.</title>
        <authorList>
            <person name="Xiong L."/>
            <person name="Liu S."/>
            <person name="Chen S."/>
            <person name="Xiao Y."/>
            <person name="Zhu B."/>
            <person name="Gao Y."/>
            <person name="Zhang Y."/>
            <person name="Chen B."/>
            <person name="Luo J."/>
            <person name="Deng Z."/>
            <person name="Chen X."/>
            <person name="Wang L."/>
            <person name="Chen S."/>
        </authorList>
    </citation>
    <scope>NUCLEOTIDE SEQUENCE [LARGE SCALE GENOMIC DNA]</scope>
    <source>
        <strain evidence="2 3">CBA1105</strain>
    </source>
</reference>
<feature type="region of interest" description="Disordered" evidence="1">
    <location>
        <begin position="32"/>
        <end position="68"/>
    </location>
</feature>
<dbReference type="EMBL" id="CP031310">
    <property type="protein sequence ID" value="QCC51917.1"/>
    <property type="molecule type" value="Genomic_DNA"/>
</dbReference>
<evidence type="ECO:0000313" key="2">
    <source>
        <dbReference type="EMBL" id="QCC51917.1"/>
    </source>
</evidence>
<dbReference type="AlphaFoldDB" id="A0A4D6HGL4"/>
<organism evidence="2 3">
    <name type="scientific">Halapricum salinum</name>
    <dbReference type="NCBI Taxonomy" id="1457250"/>
    <lineage>
        <taxon>Archaea</taxon>
        <taxon>Methanobacteriati</taxon>
        <taxon>Methanobacteriota</taxon>
        <taxon>Stenosarchaea group</taxon>
        <taxon>Halobacteria</taxon>
        <taxon>Halobacteriales</taxon>
        <taxon>Haloarculaceae</taxon>
        <taxon>Halapricum</taxon>
    </lineage>
</organism>
<dbReference type="Proteomes" id="UP000296706">
    <property type="component" value="Chromosome"/>
</dbReference>
<gene>
    <name evidence="2" type="ORF">DV733_12065</name>
</gene>
<evidence type="ECO:0000256" key="1">
    <source>
        <dbReference type="SAM" id="MobiDB-lite"/>
    </source>
</evidence>
<keyword evidence="3" id="KW-1185">Reference proteome</keyword>